<protein>
    <submittedName>
        <fullName evidence="3">Uncharacterized protein LOC34622786</fullName>
    </submittedName>
</protein>
<dbReference type="OrthoDB" id="5587616at2759"/>
<dbReference type="RefSeq" id="XP_026189880.1">
    <property type="nucleotide sequence ID" value="XM_026334095.1"/>
</dbReference>
<gene>
    <name evidence="3" type="primary">LOC34622786</name>
</gene>
<keyword evidence="2" id="KW-1185">Reference proteome</keyword>
<proteinExistence type="predicted"/>
<organism evidence="2 3">
    <name type="scientific">Cyclospora cayetanensis</name>
    <dbReference type="NCBI Taxonomy" id="88456"/>
    <lineage>
        <taxon>Eukaryota</taxon>
        <taxon>Sar</taxon>
        <taxon>Alveolata</taxon>
        <taxon>Apicomplexa</taxon>
        <taxon>Conoidasida</taxon>
        <taxon>Coccidia</taxon>
        <taxon>Eucoccidiorida</taxon>
        <taxon>Eimeriorina</taxon>
        <taxon>Eimeriidae</taxon>
        <taxon>Cyclospora</taxon>
    </lineage>
</organism>
<dbReference type="GeneID" id="34622786"/>
<evidence type="ECO:0000313" key="2">
    <source>
        <dbReference type="Proteomes" id="UP000515125"/>
    </source>
</evidence>
<feature type="compositionally biased region" description="Low complexity" evidence="1">
    <location>
        <begin position="33"/>
        <end position="48"/>
    </location>
</feature>
<dbReference type="AlphaFoldDB" id="A0A6P6RS06"/>
<evidence type="ECO:0000256" key="1">
    <source>
        <dbReference type="SAM" id="MobiDB-lite"/>
    </source>
</evidence>
<feature type="region of interest" description="Disordered" evidence="1">
    <location>
        <begin position="19"/>
        <end position="56"/>
    </location>
</feature>
<sequence length="196" mass="21073">MGVFYLWFGDALLSKEESTEDMLAQLPQAQPDSAGVSGSQSSSASSGSTEQKEGVDTPDDELAFQMFELAKKCLANKLNYTSPTEAADGSKAAAVQEATRVLDRKEVVEAATDLSFACLRLGDLQLMNSRFQDATQVGWADYGEAVAVRRAFNLGEAGLLAPSISLAQSVFFSGDTTKALTLFKVRHFLEPSLMEP</sequence>
<dbReference type="Proteomes" id="UP000515125">
    <property type="component" value="Unplaced"/>
</dbReference>
<reference evidence="3" key="1">
    <citation type="submission" date="2025-08" db="UniProtKB">
        <authorList>
            <consortium name="RefSeq"/>
        </authorList>
    </citation>
    <scope>IDENTIFICATION</scope>
</reference>
<accession>A0A6P6RS06</accession>
<name>A0A6P6RS06_9EIME</name>
<evidence type="ECO:0000313" key="3">
    <source>
        <dbReference type="RefSeq" id="XP_026189880.1"/>
    </source>
</evidence>